<dbReference type="PANTHER" id="PTHR30462:SF3">
    <property type="entry name" value="INTERMEMBRANE TRANSPORT PROTEIN PQIA"/>
    <property type="match status" value="1"/>
</dbReference>
<evidence type="ECO:0000256" key="4">
    <source>
        <dbReference type="ARBA" id="ARBA00022692"/>
    </source>
</evidence>
<evidence type="ECO:0000256" key="5">
    <source>
        <dbReference type="ARBA" id="ARBA00022989"/>
    </source>
</evidence>
<proteinExistence type="predicted"/>
<feature type="transmembrane region" description="Helical" evidence="7">
    <location>
        <begin position="163"/>
        <end position="184"/>
    </location>
</feature>
<dbReference type="Pfam" id="PF04403">
    <property type="entry name" value="PqiA"/>
    <property type="match status" value="1"/>
</dbReference>
<evidence type="ECO:0000256" key="2">
    <source>
        <dbReference type="ARBA" id="ARBA00022475"/>
    </source>
</evidence>
<sequence length="220" mass="24609">MANENVTNIDSTNDSISYPEGTAASLGKVSCRTCHFVTDLDSQYCPRCSDRLYLRYPNSVQRTLAIVLTAILFYIPANIYPIMTTTLLGDATPSTIISGVLLFIEHGSYFVAFVIFSASVLIPLAKMIIILWLCYNTSRSTKLSKNELTFLYRVTEFIGKWSMIDIFVVAILVALVQFAGIMVIEPGMAARAFAIVVILTMIAAHQFDVRLIWDRQQKNE</sequence>
<evidence type="ECO:0000256" key="6">
    <source>
        <dbReference type="ARBA" id="ARBA00023136"/>
    </source>
</evidence>
<organism evidence="8 9">
    <name type="scientific">Glaciecola petra</name>
    <dbReference type="NCBI Taxonomy" id="3075602"/>
    <lineage>
        <taxon>Bacteria</taxon>
        <taxon>Pseudomonadati</taxon>
        <taxon>Pseudomonadota</taxon>
        <taxon>Gammaproteobacteria</taxon>
        <taxon>Alteromonadales</taxon>
        <taxon>Alteromonadaceae</taxon>
        <taxon>Glaciecola</taxon>
    </lineage>
</organism>
<keyword evidence="6 7" id="KW-0472">Membrane</keyword>
<comment type="subcellular location">
    <subcellularLocation>
        <location evidence="1">Cell inner membrane</location>
    </subcellularLocation>
</comment>
<keyword evidence="3" id="KW-0997">Cell inner membrane</keyword>
<dbReference type="InterPro" id="IPR007498">
    <property type="entry name" value="PqiA-like"/>
</dbReference>
<keyword evidence="9" id="KW-1185">Reference proteome</keyword>
<evidence type="ECO:0000313" key="8">
    <source>
        <dbReference type="EMBL" id="MDT0594918.1"/>
    </source>
</evidence>
<feature type="transmembrane region" description="Helical" evidence="7">
    <location>
        <begin position="64"/>
        <end position="83"/>
    </location>
</feature>
<comment type="caution">
    <text evidence="8">The sequence shown here is derived from an EMBL/GenBank/DDBJ whole genome shotgun (WGS) entry which is preliminary data.</text>
</comment>
<dbReference type="Proteomes" id="UP001253545">
    <property type="component" value="Unassembled WGS sequence"/>
</dbReference>
<accession>A0ABU2ZQL0</accession>
<evidence type="ECO:0000256" key="7">
    <source>
        <dbReference type="SAM" id="Phobius"/>
    </source>
</evidence>
<dbReference type="InterPro" id="IPR051800">
    <property type="entry name" value="PqiA-PqiB_transport"/>
</dbReference>
<reference evidence="8 9" key="1">
    <citation type="submission" date="2023-09" db="EMBL/GenBank/DDBJ databases">
        <authorList>
            <person name="Rey-Velasco X."/>
        </authorList>
    </citation>
    <scope>NUCLEOTIDE SEQUENCE [LARGE SCALE GENOMIC DNA]</scope>
    <source>
        <strain evidence="8 9">P117</strain>
    </source>
</reference>
<feature type="transmembrane region" description="Helical" evidence="7">
    <location>
        <begin position="190"/>
        <end position="213"/>
    </location>
</feature>
<name>A0ABU2ZQL0_9ALTE</name>
<evidence type="ECO:0000256" key="3">
    <source>
        <dbReference type="ARBA" id="ARBA00022519"/>
    </source>
</evidence>
<dbReference type="RefSeq" id="WP_311368438.1">
    <property type="nucleotide sequence ID" value="NZ_JAVRHX010000002.1"/>
</dbReference>
<evidence type="ECO:0000313" key="9">
    <source>
        <dbReference type="Proteomes" id="UP001253545"/>
    </source>
</evidence>
<dbReference type="PANTHER" id="PTHR30462">
    <property type="entry name" value="INTERMEMBRANE TRANSPORT PROTEIN PQIB-RELATED"/>
    <property type="match status" value="1"/>
</dbReference>
<keyword evidence="5 7" id="KW-1133">Transmembrane helix</keyword>
<gene>
    <name evidence="8" type="ORF">RM552_08710</name>
</gene>
<feature type="transmembrane region" description="Helical" evidence="7">
    <location>
        <begin position="109"/>
        <end position="135"/>
    </location>
</feature>
<keyword evidence="4 7" id="KW-0812">Transmembrane</keyword>
<dbReference type="EMBL" id="JAVRHX010000002">
    <property type="protein sequence ID" value="MDT0594918.1"/>
    <property type="molecule type" value="Genomic_DNA"/>
</dbReference>
<evidence type="ECO:0000256" key="1">
    <source>
        <dbReference type="ARBA" id="ARBA00004533"/>
    </source>
</evidence>
<protein>
    <submittedName>
        <fullName evidence="8">Paraquat-inducible protein A</fullName>
    </submittedName>
</protein>
<keyword evidence="2" id="KW-1003">Cell membrane</keyword>